<organism evidence="2 4">
    <name type="scientific">Photobacterium profundum 3TCK</name>
    <dbReference type="NCBI Taxonomy" id="314280"/>
    <lineage>
        <taxon>Bacteria</taxon>
        <taxon>Pseudomonadati</taxon>
        <taxon>Pseudomonadota</taxon>
        <taxon>Gammaproteobacteria</taxon>
        <taxon>Vibrionales</taxon>
        <taxon>Vibrionaceae</taxon>
        <taxon>Photobacterium</taxon>
    </lineage>
</organism>
<dbReference type="HOGENOM" id="CLU_3366447_0_0_6"/>
<sequence>MIEIVAYLFGAWGLGWCFGFSILAYKKFIETTYTG</sequence>
<reference evidence="2 4" key="1">
    <citation type="submission" date="2006-03" db="EMBL/GenBank/DDBJ databases">
        <authorList>
            <person name="Bartlett D.H."/>
            <person name="Valle G."/>
            <person name="Lauro F.M."/>
            <person name="Vezzi A."/>
            <person name="Simonato F."/>
            <person name="Eloe E."/>
            <person name="Vitulo N."/>
            <person name="Stratton T.K."/>
            <person name="D'angelo M."/>
            <person name="Ferriera S."/>
            <person name="Johnson J."/>
            <person name="Kravitz S."/>
            <person name="Beeson K."/>
            <person name="Sutton G."/>
            <person name="Rogers Y."/>
            <person name="Friedman R."/>
            <person name="Frazier M."/>
            <person name="Venter J.C."/>
        </authorList>
    </citation>
    <scope>NUCLEOTIDE SEQUENCE [LARGE SCALE GENOMIC DNA]</scope>
    <source>
        <strain evidence="2 4">3TCK</strain>
    </source>
</reference>
<keyword evidence="1" id="KW-0472">Membrane</keyword>
<keyword evidence="1" id="KW-0812">Transmembrane</keyword>
<name>Q1Z2M4_9GAMM</name>
<accession>Q1Z2M4</accession>
<dbReference type="EMBL" id="AAPH01000016">
    <property type="protein sequence ID" value="EAS42893.1"/>
    <property type="molecule type" value="Genomic_DNA"/>
</dbReference>
<comment type="caution">
    <text evidence="2">The sequence shown here is derived from an EMBL/GenBank/DDBJ whole genome shotgun (WGS) entry which is preliminary data.</text>
</comment>
<dbReference type="AlphaFoldDB" id="Q1Z2M4"/>
<dbReference type="Proteomes" id="UP000003789">
    <property type="component" value="Unassembled WGS sequence"/>
</dbReference>
<evidence type="ECO:0000313" key="4">
    <source>
        <dbReference type="Proteomes" id="UP000003789"/>
    </source>
</evidence>
<evidence type="ECO:0000313" key="2">
    <source>
        <dbReference type="EMBL" id="EAS42893.1"/>
    </source>
</evidence>
<keyword evidence="1" id="KW-1133">Transmembrane helix</keyword>
<evidence type="ECO:0000313" key="3">
    <source>
        <dbReference type="EMBL" id="EAS44788.1"/>
    </source>
</evidence>
<feature type="transmembrane region" description="Helical" evidence="1">
    <location>
        <begin position="6"/>
        <end position="25"/>
    </location>
</feature>
<protein>
    <submittedName>
        <fullName evidence="2">Uncharacterized protein</fullName>
    </submittedName>
</protein>
<dbReference type="EMBL" id="AAPH01000002">
    <property type="protein sequence ID" value="EAS44788.1"/>
    <property type="molecule type" value="Genomic_DNA"/>
</dbReference>
<gene>
    <name evidence="2" type="ORF">P3TCK_08571</name>
    <name evidence="3" type="ORF">P3TCK_19930</name>
</gene>
<proteinExistence type="predicted"/>
<evidence type="ECO:0000256" key="1">
    <source>
        <dbReference type="SAM" id="Phobius"/>
    </source>
</evidence>